<keyword evidence="2" id="KW-1185">Reference proteome</keyword>
<evidence type="ECO:0000313" key="1">
    <source>
        <dbReference type="EMBL" id="KAJ0222400.1"/>
    </source>
</evidence>
<organism evidence="1 2">
    <name type="scientific">Lactuca sativa</name>
    <name type="common">Garden lettuce</name>
    <dbReference type="NCBI Taxonomy" id="4236"/>
    <lineage>
        <taxon>Eukaryota</taxon>
        <taxon>Viridiplantae</taxon>
        <taxon>Streptophyta</taxon>
        <taxon>Embryophyta</taxon>
        <taxon>Tracheophyta</taxon>
        <taxon>Spermatophyta</taxon>
        <taxon>Magnoliopsida</taxon>
        <taxon>eudicotyledons</taxon>
        <taxon>Gunneridae</taxon>
        <taxon>Pentapetalae</taxon>
        <taxon>asterids</taxon>
        <taxon>campanulids</taxon>
        <taxon>Asterales</taxon>
        <taxon>Asteraceae</taxon>
        <taxon>Cichorioideae</taxon>
        <taxon>Cichorieae</taxon>
        <taxon>Lactucinae</taxon>
        <taxon>Lactuca</taxon>
    </lineage>
</organism>
<gene>
    <name evidence="1" type="ORF">LSAT_V11C200085510</name>
</gene>
<dbReference type="AlphaFoldDB" id="A0A9R1XPC4"/>
<sequence length="196" mass="21977">MSQMGFGNRSRFWIRGCLVSSRASVLINSASTKEFPISKGVHQRDTLSPFLFIIALEGLNVVINLLSRPLSSAGYNFPITTLLFHTYSTQMMQYLSMIGPSPTLRIWQELYDAFIVFGIGVPESEVSNRACVLGCEVAPFLFIYLCVPVAYPLSNLSWELCPSIIFPSLRLLFLSSMILRKLGEGFCGAEMMRRIK</sequence>
<accession>A0A9R1XPC4</accession>
<reference evidence="1 2" key="1">
    <citation type="journal article" date="2017" name="Nat. Commun.">
        <title>Genome assembly with in vitro proximity ligation data and whole-genome triplication in lettuce.</title>
        <authorList>
            <person name="Reyes-Chin-Wo S."/>
            <person name="Wang Z."/>
            <person name="Yang X."/>
            <person name="Kozik A."/>
            <person name="Arikit S."/>
            <person name="Song C."/>
            <person name="Xia L."/>
            <person name="Froenicke L."/>
            <person name="Lavelle D.O."/>
            <person name="Truco M.J."/>
            <person name="Xia R."/>
            <person name="Zhu S."/>
            <person name="Xu C."/>
            <person name="Xu H."/>
            <person name="Xu X."/>
            <person name="Cox K."/>
            <person name="Korf I."/>
            <person name="Meyers B.C."/>
            <person name="Michelmore R.W."/>
        </authorList>
    </citation>
    <scope>NUCLEOTIDE SEQUENCE [LARGE SCALE GENOMIC DNA]</scope>
    <source>
        <strain evidence="2">cv. Salinas</strain>
        <tissue evidence="1">Seedlings</tissue>
    </source>
</reference>
<dbReference type="Proteomes" id="UP000235145">
    <property type="component" value="Unassembled WGS sequence"/>
</dbReference>
<dbReference type="EMBL" id="NBSK02000002">
    <property type="protein sequence ID" value="KAJ0222400.1"/>
    <property type="molecule type" value="Genomic_DNA"/>
</dbReference>
<name>A0A9R1XPC4_LACSA</name>
<evidence type="ECO:0000313" key="2">
    <source>
        <dbReference type="Proteomes" id="UP000235145"/>
    </source>
</evidence>
<protein>
    <submittedName>
        <fullName evidence="1">Uncharacterized protein</fullName>
    </submittedName>
</protein>
<proteinExistence type="predicted"/>
<comment type="caution">
    <text evidence="1">The sequence shown here is derived from an EMBL/GenBank/DDBJ whole genome shotgun (WGS) entry which is preliminary data.</text>
</comment>